<protein>
    <recommendedName>
        <fullName evidence="3">Zn-binding Pro-Ala-Ala-Arg (PAAR) domain-containing protein, incolved in TypeVI secretion</fullName>
    </recommendedName>
</protein>
<dbReference type="RefSeq" id="WP_078929494.1">
    <property type="nucleotide sequence ID" value="NZ_FUXX01000057.1"/>
</dbReference>
<dbReference type="STRING" id="83771.SAMN02910357_01536"/>
<sequence length="95" mass="9413">MTPAATLVNMTATGDVVTGPGMPLNLVNALPEACMGDLVAGPVCVGAITVTTAVNHLVKGRPAACLSSVVNGVNPVLGVPMVTAVVVVPNINRIV</sequence>
<gene>
    <name evidence="1" type="ORF">SAMN02745213_02191</name>
</gene>
<dbReference type="Proteomes" id="UP000242432">
    <property type="component" value="Unassembled WGS sequence"/>
</dbReference>
<evidence type="ECO:0000313" key="2">
    <source>
        <dbReference type="Proteomes" id="UP000242432"/>
    </source>
</evidence>
<dbReference type="EMBL" id="FUXX01000057">
    <property type="protein sequence ID" value="SKA69270.1"/>
    <property type="molecule type" value="Genomic_DNA"/>
</dbReference>
<name>A0A1T4VW70_9GAMM</name>
<keyword evidence="2" id="KW-1185">Reference proteome</keyword>
<organism evidence="1 2">
    <name type="scientific">Succinivibrio dextrinosolvens DSM 3072</name>
    <dbReference type="NCBI Taxonomy" id="1123324"/>
    <lineage>
        <taxon>Bacteria</taxon>
        <taxon>Pseudomonadati</taxon>
        <taxon>Pseudomonadota</taxon>
        <taxon>Gammaproteobacteria</taxon>
        <taxon>Aeromonadales</taxon>
        <taxon>Succinivibrionaceae</taxon>
        <taxon>Succinivibrio</taxon>
    </lineage>
</organism>
<evidence type="ECO:0000313" key="1">
    <source>
        <dbReference type="EMBL" id="SKA69270.1"/>
    </source>
</evidence>
<proteinExistence type="predicted"/>
<accession>A0A1T4VW70</accession>
<reference evidence="2" key="1">
    <citation type="submission" date="2017-02" db="EMBL/GenBank/DDBJ databases">
        <authorList>
            <person name="Varghese N."/>
            <person name="Submissions S."/>
        </authorList>
    </citation>
    <scope>NUCLEOTIDE SEQUENCE [LARGE SCALE GENOMIC DNA]</scope>
    <source>
        <strain evidence="2">DSM 3072</strain>
    </source>
</reference>
<evidence type="ECO:0008006" key="3">
    <source>
        <dbReference type="Google" id="ProtNLM"/>
    </source>
</evidence>
<dbReference type="AlphaFoldDB" id="A0A1T4VW70"/>